<gene>
    <name evidence="6" type="ORF">L5515_009758</name>
</gene>
<feature type="domain" description="Peptidase C1A papain C-terminal" evidence="4">
    <location>
        <begin position="143"/>
        <end position="366"/>
    </location>
</feature>
<evidence type="ECO:0000259" key="5">
    <source>
        <dbReference type="SMART" id="SM00848"/>
    </source>
</evidence>
<feature type="compositionally biased region" description="Polar residues" evidence="2">
    <location>
        <begin position="544"/>
        <end position="557"/>
    </location>
</feature>
<keyword evidence="3" id="KW-0732">Signal</keyword>
<dbReference type="Pfam" id="PF08246">
    <property type="entry name" value="Inhibitor_I29"/>
    <property type="match status" value="1"/>
</dbReference>
<evidence type="ECO:0000256" key="2">
    <source>
        <dbReference type="SAM" id="MobiDB-lite"/>
    </source>
</evidence>
<dbReference type="Pfam" id="PF00112">
    <property type="entry name" value="Peptidase_C1"/>
    <property type="match status" value="1"/>
</dbReference>
<dbReference type="SMART" id="SM00848">
    <property type="entry name" value="Inhibitor_I29"/>
    <property type="match status" value="1"/>
</dbReference>
<protein>
    <submittedName>
        <fullName evidence="6">Uncharacterized protein</fullName>
    </submittedName>
</protein>
<dbReference type="AlphaFoldDB" id="A0AAE9F9K7"/>
<accession>A0AAE9F9K7</accession>
<dbReference type="EMBL" id="CP092624">
    <property type="protein sequence ID" value="UMM38266.1"/>
    <property type="molecule type" value="Genomic_DNA"/>
</dbReference>
<feature type="compositionally biased region" description="Basic and acidic residues" evidence="2">
    <location>
        <begin position="523"/>
        <end position="543"/>
    </location>
</feature>
<evidence type="ECO:0000259" key="4">
    <source>
        <dbReference type="SMART" id="SM00645"/>
    </source>
</evidence>
<feature type="domain" description="Cathepsin propeptide inhibitor" evidence="5">
    <location>
        <begin position="42"/>
        <end position="102"/>
    </location>
</feature>
<evidence type="ECO:0000256" key="3">
    <source>
        <dbReference type="SAM" id="SignalP"/>
    </source>
</evidence>
<dbReference type="InterPro" id="IPR038765">
    <property type="entry name" value="Papain-like_cys_pep_sf"/>
</dbReference>
<evidence type="ECO:0000313" key="7">
    <source>
        <dbReference type="Proteomes" id="UP000829354"/>
    </source>
</evidence>
<dbReference type="FunFam" id="3.90.70.10:FF:000103">
    <property type="entry name" value="Hypothetical LOC496748"/>
    <property type="match status" value="1"/>
</dbReference>
<evidence type="ECO:0000256" key="1">
    <source>
        <dbReference type="ARBA" id="ARBA00008455"/>
    </source>
</evidence>
<dbReference type="InterPro" id="IPR013128">
    <property type="entry name" value="Peptidase_C1A"/>
</dbReference>
<dbReference type="GO" id="GO:0008234">
    <property type="term" value="F:cysteine-type peptidase activity"/>
    <property type="evidence" value="ECO:0007669"/>
    <property type="project" value="InterPro"/>
</dbReference>
<feature type="chain" id="PRO_5042030324" evidence="3">
    <location>
        <begin position="19"/>
        <end position="585"/>
    </location>
</feature>
<dbReference type="Proteomes" id="UP000829354">
    <property type="component" value="Chromosome V"/>
</dbReference>
<dbReference type="SUPFAM" id="SSF54001">
    <property type="entry name" value="Cysteine proteinases"/>
    <property type="match status" value="1"/>
</dbReference>
<sequence>MRFFAIFLAFSPILGVFAAFEDPEFFEIKIDREHPEAVYKAFEEFKIKYNRKYKDASETQMRFNQFVKSYNKVNDLNAKAKESGYDTKFGINKFADLTEGEFSGRLSHVVPNNTGVPVLDLEKPFFRQAVVNKTRHKRRSTKYPDYFDLRKTLVNGESIIGPIKDQGNCACCWGFAIAGLVESVNALHSNRFRSLSDQELCDCGTNGTPGCKGGSLQNGVDYVNRYGLSADDDYPYDDTRAFTSKRCRVRETRRVVKERTFTYAAVNARKAEQQIMTVLTKWNVPVAVYFKVGDRFKSYEQGVIVEDDCHGAKDWHAGLIVGYDSISDSRGREYPYWIVKNSWGNWAEEDGYFRKFSGLIFHSRGFEKRVSINHVYRITDPDGFINGFYLITRNYSFIETVGEFVVSCFNKLCSLVKKLWGSDDSDDGTVEEIPLKALEISEKEKAIVDKLTQETKQDEAKIAEKLLDILELVENKEEKFKQRKLKAEKELDDLRKSDEELHREMKQKKVESDKRIEEMVEKVNREQEEKDRIANSETERLLSETRSQFQQLFSSQKRPLDPCQDASEQLNDALKVFIDCLDPEE</sequence>
<dbReference type="CDD" id="cd02248">
    <property type="entry name" value="Peptidase_C1A"/>
    <property type="match status" value="1"/>
</dbReference>
<reference evidence="6 7" key="1">
    <citation type="submission" date="2022-04" db="EMBL/GenBank/DDBJ databases">
        <title>Chromosome-level reference genomes for two strains of Caenorhabditis briggsae: an improved platform for comparative genomics.</title>
        <authorList>
            <person name="Stevens L."/>
            <person name="Andersen E."/>
        </authorList>
    </citation>
    <scope>NUCLEOTIDE SEQUENCE [LARGE SCALE GENOMIC DNA]</scope>
    <source>
        <strain evidence="6">VX34</strain>
        <tissue evidence="6">Whole-organism</tissue>
    </source>
</reference>
<feature type="signal peptide" evidence="3">
    <location>
        <begin position="1"/>
        <end position="18"/>
    </location>
</feature>
<dbReference type="InterPro" id="IPR013201">
    <property type="entry name" value="Prot_inhib_I29"/>
</dbReference>
<feature type="region of interest" description="Disordered" evidence="2">
    <location>
        <begin position="523"/>
        <end position="564"/>
    </location>
</feature>
<organism evidence="6 7">
    <name type="scientific">Caenorhabditis briggsae</name>
    <dbReference type="NCBI Taxonomy" id="6238"/>
    <lineage>
        <taxon>Eukaryota</taxon>
        <taxon>Metazoa</taxon>
        <taxon>Ecdysozoa</taxon>
        <taxon>Nematoda</taxon>
        <taxon>Chromadorea</taxon>
        <taxon>Rhabditida</taxon>
        <taxon>Rhabditina</taxon>
        <taxon>Rhabditomorpha</taxon>
        <taxon>Rhabditoidea</taxon>
        <taxon>Rhabditidae</taxon>
        <taxon>Peloderinae</taxon>
        <taxon>Caenorhabditis</taxon>
    </lineage>
</organism>
<evidence type="ECO:0000313" key="6">
    <source>
        <dbReference type="EMBL" id="UMM38266.1"/>
    </source>
</evidence>
<name>A0AAE9F9K7_CAEBR</name>
<dbReference type="SMART" id="SM00645">
    <property type="entry name" value="Pept_C1"/>
    <property type="match status" value="1"/>
</dbReference>
<dbReference type="Gene3D" id="3.90.70.10">
    <property type="entry name" value="Cysteine proteinases"/>
    <property type="match status" value="1"/>
</dbReference>
<proteinExistence type="inferred from homology"/>
<dbReference type="InterPro" id="IPR039417">
    <property type="entry name" value="Peptidase_C1A_papain-like"/>
</dbReference>
<keyword evidence="7" id="KW-1185">Reference proteome</keyword>
<dbReference type="InterPro" id="IPR000668">
    <property type="entry name" value="Peptidase_C1A_C"/>
</dbReference>
<comment type="similarity">
    <text evidence="1">Belongs to the peptidase C1 family.</text>
</comment>
<dbReference type="GO" id="GO:0006508">
    <property type="term" value="P:proteolysis"/>
    <property type="evidence" value="ECO:0007669"/>
    <property type="project" value="InterPro"/>
</dbReference>
<dbReference type="PANTHER" id="PTHR12411">
    <property type="entry name" value="CYSTEINE PROTEASE FAMILY C1-RELATED"/>
    <property type="match status" value="1"/>
</dbReference>